<feature type="transmembrane region" description="Helical" evidence="2">
    <location>
        <begin position="352"/>
        <end position="371"/>
    </location>
</feature>
<dbReference type="Pfam" id="PF13719">
    <property type="entry name" value="Zn_ribbon_5"/>
    <property type="match status" value="1"/>
</dbReference>
<dbReference type="NCBIfam" id="TIGR02098">
    <property type="entry name" value="MJ0042_CXXC"/>
    <property type="match status" value="1"/>
</dbReference>
<dbReference type="AlphaFoldDB" id="A0A916UQW4"/>
<name>A0A916UQW4_9BURK</name>
<feature type="domain" description="Zinc finger/thioredoxin putative" evidence="3">
    <location>
        <begin position="3"/>
        <end position="38"/>
    </location>
</feature>
<reference evidence="4" key="2">
    <citation type="submission" date="2020-09" db="EMBL/GenBank/DDBJ databases">
        <authorList>
            <person name="Sun Q."/>
            <person name="Zhou Y."/>
        </authorList>
    </citation>
    <scope>NUCLEOTIDE SEQUENCE</scope>
    <source>
        <strain evidence="4">CGMCC 1.10998</strain>
    </source>
</reference>
<evidence type="ECO:0000256" key="2">
    <source>
        <dbReference type="SAM" id="Phobius"/>
    </source>
</evidence>
<keyword evidence="5" id="KW-1185">Reference proteome</keyword>
<dbReference type="EMBL" id="BMED01000003">
    <property type="protein sequence ID" value="GGC82325.1"/>
    <property type="molecule type" value="Genomic_DNA"/>
</dbReference>
<sequence>MALATQCPHCQTTFRVANDQLKLHAGIVRCGSCQQIFNGIEHLVAPGATPATPATPAARTTPAIPEPVAAAAAATTAAVAHTESPAPAEADSLDFDLGIFDDNPLPLAKSPAKPVEEKREPKLEPILEPAPEAAAVSLADEDAELQQRMALLAAAEEDWSVSDEGVVAKTEEPPEDPPLTPDADEFQPALHAGLVSEPSGSSEYALPAAPAADIKHEESEFEPEFEPEFLSEFESVFEEEIGTEAVQDNMQDHAQAVSLAEPEDDPAPDELQTDEGNAEEADAQLLLADTAHAGDEGAAPETLDADAEEALEAASVHPELIDEQVSSLSESEAPAFVLQAERRQARSKAVRITMAVLSVLLFFGLLAQVTYTMRNQLAAWFPQARPALADACKILNCQITLLTQIDAISMESNELQALAPNKNVFSLVLLLRNKGSTTQAWPMLELTLDNDKEQPVLRKVFTPAEYLANKSDLIKGFAGSSEQPVKLYFELETIKAAGYHVWLFYP</sequence>
<dbReference type="InterPro" id="IPR021834">
    <property type="entry name" value="DUF3426"/>
</dbReference>
<dbReference type="InterPro" id="IPR011723">
    <property type="entry name" value="Znf/thioredoxin_put"/>
</dbReference>
<evidence type="ECO:0000256" key="1">
    <source>
        <dbReference type="SAM" id="MobiDB-lite"/>
    </source>
</evidence>
<protein>
    <recommendedName>
        <fullName evidence="3">Zinc finger/thioredoxin putative domain-containing protein</fullName>
    </recommendedName>
</protein>
<gene>
    <name evidence="4" type="ORF">GCM10011396_32060</name>
</gene>
<dbReference type="RefSeq" id="WP_188567103.1">
    <property type="nucleotide sequence ID" value="NZ_BMED01000003.1"/>
</dbReference>
<keyword evidence="2" id="KW-0472">Membrane</keyword>
<keyword evidence="2" id="KW-1133">Transmembrane helix</keyword>
<organism evidence="4 5">
    <name type="scientific">Undibacterium terreum</name>
    <dbReference type="NCBI Taxonomy" id="1224302"/>
    <lineage>
        <taxon>Bacteria</taxon>
        <taxon>Pseudomonadati</taxon>
        <taxon>Pseudomonadota</taxon>
        <taxon>Betaproteobacteria</taxon>
        <taxon>Burkholderiales</taxon>
        <taxon>Oxalobacteraceae</taxon>
        <taxon>Undibacterium</taxon>
    </lineage>
</organism>
<reference evidence="4" key="1">
    <citation type="journal article" date="2014" name="Int. J. Syst. Evol. Microbiol.">
        <title>Complete genome sequence of Corynebacterium casei LMG S-19264T (=DSM 44701T), isolated from a smear-ripened cheese.</title>
        <authorList>
            <consortium name="US DOE Joint Genome Institute (JGI-PGF)"/>
            <person name="Walter F."/>
            <person name="Albersmeier A."/>
            <person name="Kalinowski J."/>
            <person name="Ruckert C."/>
        </authorList>
    </citation>
    <scope>NUCLEOTIDE SEQUENCE</scope>
    <source>
        <strain evidence="4">CGMCC 1.10998</strain>
    </source>
</reference>
<evidence type="ECO:0000259" key="3">
    <source>
        <dbReference type="Pfam" id="PF13719"/>
    </source>
</evidence>
<comment type="caution">
    <text evidence="4">The sequence shown here is derived from an EMBL/GenBank/DDBJ whole genome shotgun (WGS) entry which is preliminary data.</text>
</comment>
<evidence type="ECO:0000313" key="5">
    <source>
        <dbReference type="Proteomes" id="UP000637423"/>
    </source>
</evidence>
<keyword evidence="2" id="KW-0812">Transmembrane</keyword>
<proteinExistence type="predicted"/>
<evidence type="ECO:0000313" key="4">
    <source>
        <dbReference type="EMBL" id="GGC82325.1"/>
    </source>
</evidence>
<dbReference type="Proteomes" id="UP000637423">
    <property type="component" value="Unassembled WGS sequence"/>
</dbReference>
<dbReference type="Pfam" id="PF11906">
    <property type="entry name" value="DUF3426"/>
    <property type="match status" value="1"/>
</dbReference>
<accession>A0A916UQW4</accession>
<feature type="region of interest" description="Disordered" evidence="1">
    <location>
        <begin position="162"/>
        <end position="227"/>
    </location>
</feature>